<proteinExistence type="predicted"/>
<reference evidence="1 2" key="1">
    <citation type="submission" date="2018-05" db="EMBL/GenBank/DDBJ databases">
        <title>Genomic Encyclopedia of Archaeal and Bacterial Type Strains, Phase II (KMG-II): from individual species to whole genera.</title>
        <authorList>
            <person name="Goeker M."/>
        </authorList>
    </citation>
    <scope>NUCLEOTIDE SEQUENCE [LARGE SCALE GENOMIC DNA]</scope>
    <source>
        <strain evidence="1 2">DSM 45184</strain>
    </source>
</reference>
<dbReference type="EMBL" id="QGGR01000043">
    <property type="protein sequence ID" value="PWK29784.1"/>
    <property type="molecule type" value="Genomic_DNA"/>
</dbReference>
<comment type="caution">
    <text evidence="1">The sequence shown here is derived from an EMBL/GenBank/DDBJ whole genome shotgun (WGS) entry which is preliminary data.</text>
</comment>
<protein>
    <submittedName>
        <fullName evidence="1">Uncharacterized protein</fullName>
    </submittedName>
</protein>
<sequence length="40" mass="4633">MGHKVADVGMPSLYVADMNRSKRLIRRRFVDYLRVCTCAC</sequence>
<gene>
    <name evidence="1" type="ORF">BC793_1437</name>
</gene>
<dbReference type="AlphaFoldDB" id="A0A316EF27"/>
<evidence type="ECO:0000313" key="1">
    <source>
        <dbReference type="EMBL" id="PWK29784.1"/>
    </source>
</evidence>
<accession>A0A316EF27</accession>
<organism evidence="1 2">
    <name type="scientific">Actinoplanes xinjiangensis</name>
    <dbReference type="NCBI Taxonomy" id="512350"/>
    <lineage>
        <taxon>Bacteria</taxon>
        <taxon>Bacillati</taxon>
        <taxon>Actinomycetota</taxon>
        <taxon>Actinomycetes</taxon>
        <taxon>Micromonosporales</taxon>
        <taxon>Micromonosporaceae</taxon>
        <taxon>Actinoplanes</taxon>
    </lineage>
</organism>
<evidence type="ECO:0000313" key="2">
    <source>
        <dbReference type="Proteomes" id="UP000245697"/>
    </source>
</evidence>
<name>A0A316EF27_9ACTN</name>
<dbReference type="Proteomes" id="UP000245697">
    <property type="component" value="Unassembled WGS sequence"/>
</dbReference>
<keyword evidence="2" id="KW-1185">Reference proteome</keyword>